<sequence>MKRKKVLFICTGNTCRSPMAEIIFRAEIKKRKIKYVDAASAGIFAENSTAISPQSAACLRQMGLDYSKFKPRQLKHKMIESAFLVVCMTEKQKELLNGSGNVRSVREIAGFDIPDPYGYGDEAYRLTAQLLCAAVDAIIREYFSPAGSGQTLCPVG</sequence>
<feature type="active site" description="Nucleophile" evidence="4">
    <location>
        <position position="10"/>
    </location>
</feature>
<proteinExistence type="inferred from homology"/>
<comment type="similarity">
    <text evidence="1">Belongs to the low molecular weight phosphotyrosine protein phosphatase family.</text>
</comment>
<evidence type="ECO:0000256" key="4">
    <source>
        <dbReference type="PIRSR" id="PIRSR617867-1"/>
    </source>
</evidence>
<reference evidence="6" key="1">
    <citation type="journal article" date="2021" name="PeerJ">
        <title>Extensive microbial diversity within the chicken gut microbiome revealed by metagenomics and culture.</title>
        <authorList>
            <person name="Gilroy R."/>
            <person name="Ravi A."/>
            <person name="Getino M."/>
            <person name="Pursley I."/>
            <person name="Horton D.L."/>
            <person name="Alikhan N.F."/>
            <person name="Baker D."/>
            <person name="Gharbi K."/>
            <person name="Hall N."/>
            <person name="Watson M."/>
            <person name="Adriaenssens E.M."/>
            <person name="Foster-Nyarko E."/>
            <person name="Jarju S."/>
            <person name="Secka A."/>
            <person name="Antonio M."/>
            <person name="Oren A."/>
            <person name="Chaudhuri R.R."/>
            <person name="La Ragione R."/>
            <person name="Hildebrand F."/>
            <person name="Pallen M.J."/>
        </authorList>
    </citation>
    <scope>NUCLEOTIDE SEQUENCE</scope>
    <source>
        <strain evidence="6">26628</strain>
    </source>
</reference>
<dbReference type="InterPro" id="IPR036196">
    <property type="entry name" value="Ptyr_pPase_sf"/>
</dbReference>
<dbReference type="SUPFAM" id="SSF52788">
    <property type="entry name" value="Phosphotyrosine protein phosphatases I"/>
    <property type="match status" value="1"/>
</dbReference>
<feature type="active site" evidence="4">
    <location>
        <position position="16"/>
    </location>
</feature>
<evidence type="ECO:0000256" key="2">
    <source>
        <dbReference type="ARBA" id="ARBA00022801"/>
    </source>
</evidence>
<protein>
    <recommendedName>
        <fullName evidence="5">Phosphotyrosine protein phosphatase I domain-containing protein</fullName>
    </recommendedName>
</protein>
<feature type="domain" description="Phosphotyrosine protein phosphatase I" evidence="5">
    <location>
        <begin position="4"/>
        <end position="141"/>
    </location>
</feature>
<dbReference type="Gene3D" id="3.40.50.2300">
    <property type="match status" value="1"/>
</dbReference>
<evidence type="ECO:0000256" key="3">
    <source>
        <dbReference type="ARBA" id="ARBA00022912"/>
    </source>
</evidence>
<comment type="caution">
    <text evidence="6">The sequence shown here is derived from an EMBL/GenBank/DDBJ whole genome shotgun (WGS) entry which is preliminary data.</text>
</comment>
<name>A0A9D1VUT8_9FIRM</name>
<dbReference type="AlphaFoldDB" id="A0A9D1VUT8"/>
<dbReference type="InterPro" id="IPR017867">
    <property type="entry name" value="Tyr_phospatase_low_mol_wt"/>
</dbReference>
<evidence type="ECO:0000259" key="5">
    <source>
        <dbReference type="SMART" id="SM00226"/>
    </source>
</evidence>
<evidence type="ECO:0000256" key="1">
    <source>
        <dbReference type="ARBA" id="ARBA00011063"/>
    </source>
</evidence>
<dbReference type="GO" id="GO:0004725">
    <property type="term" value="F:protein tyrosine phosphatase activity"/>
    <property type="evidence" value="ECO:0007669"/>
    <property type="project" value="InterPro"/>
</dbReference>
<dbReference type="InterPro" id="IPR023485">
    <property type="entry name" value="Ptyr_pPase"/>
</dbReference>
<dbReference type="Proteomes" id="UP000824249">
    <property type="component" value="Unassembled WGS sequence"/>
</dbReference>
<dbReference type="PANTHER" id="PTHR11717:SF31">
    <property type="entry name" value="LOW MOLECULAR WEIGHT PROTEIN-TYROSINE-PHOSPHATASE ETP-RELATED"/>
    <property type="match status" value="1"/>
</dbReference>
<accession>A0A9D1VUT8</accession>
<dbReference type="InterPro" id="IPR050438">
    <property type="entry name" value="LMW_PTPase"/>
</dbReference>
<keyword evidence="3" id="KW-0904">Protein phosphatase</keyword>
<evidence type="ECO:0000313" key="7">
    <source>
        <dbReference type="Proteomes" id="UP000824249"/>
    </source>
</evidence>
<reference evidence="6" key="2">
    <citation type="submission" date="2021-04" db="EMBL/GenBank/DDBJ databases">
        <authorList>
            <person name="Gilroy R."/>
        </authorList>
    </citation>
    <scope>NUCLEOTIDE SEQUENCE</scope>
    <source>
        <strain evidence="6">26628</strain>
    </source>
</reference>
<dbReference type="PRINTS" id="PR00719">
    <property type="entry name" value="LMWPTPASE"/>
</dbReference>
<dbReference type="EMBL" id="DXFD01000101">
    <property type="protein sequence ID" value="HIX47369.1"/>
    <property type="molecule type" value="Genomic_DNA"/>
</dbReference>
<dbReference type="Pfam" id="PF01451">
    <property type="entry name" value="LMWPc"/>
    <property type="match status" value="1"/>
</dbReference>
<feature type="active site" description="Proton donor" evidence="4">
    <location>
        <position position="115"/>
    </location>
</feature>
<dbReference type="SMART" id="SM00226">
    <property type="entry name" value="LMWPc"/>
    <property type="match status" value="1"/>
</dbReference>
<evidence type="ECO:0000313" key="6">
    <source>
        <dbReference type="EMBL" id="HIX47369.1"/>
    </source>
</evidence>
<organism evidence="6 7">
    <name type="scientific">Candidatus Borkfalkia faecigallinarum</name>
    <dbReference type="NCBI Taxonomy" id="2838509"/>
    <lineage>
        <taxon>Bacteria</taxon>
        <taxon>Bacillati</taxon>
        <taxon>Bacillota</taxon>
        <taxon>Clostridia</taxon>
        <taxon>Christensenellales</taxon>
        <taxon>Christensenellaceae</taxon>
        <taxon>Candidatus Borkfalkia</taxon>
    </lineage>
</organism>
<gene>
    <name evidence="6" type="ORF">H9737_06750</name>
</gene>
<dbReference type="PANTHER" id="PTHR11717">
    <property type="entry name" value="LOW MOLECULAR WEIGHT PROTEIN TYROSINE PHOSPHATASE"/>
    <property type="match status" value="1"/>
</dbReference>
<keyword evidence="2" id="KW-0378">Hydrolase</keyword>